<keyword evidence="2" id="KW-0560">Oxidoreductase</keyword>
<evidence type="ECO:0000259" key="3">
    <source>
        <dbReference type="Pfam" id="PF00881"/>
    </source>
</evidence>
<accession>U2QTC7</accession>
<dbReference type="InterPro" id="IPR029479">
    <property type="entry name" value="Nitroreductase"/>
</dbReference>
<dbReference type="CDD" id="cd02137">
    <property type="entry name" value="MhqN-like"/>
    <property type="match status" value="1"/>
</dbReference>
<gene>
    <name evidence="4" type="ORF">HMPREF1983_00542</name>
</gene>
<dbReference type="HOGENOM" id="CLU_070764_4_5_9"/>
<evidence type="ECO:0000256" key="2">
    <source>
        <dbReference type="ARBA" id="ARBA00023002"/>
    </source>
</evidence>
<keyword evidence="5" id="KW-1185">Reference proteome</keyword>
<organism evidence="4 5">
    <name type="scientific">Gemella bergeri ATCC 700627</name>
    <dbReference type="NCBI Taxonomy" id="1321820"/>
    <lineage>
        <taxon>Bacteria</taxon>
        <taxon>Bacillati</taxon>
        <taxon>Bacillota</taxon>
        <taxon>Bacilli</taxon>
        <taxon>Bacillales</taxon>
        <taxon>Gemellaceae</taxon>
        <taxon>Gemella</taxon>
    </lineage>
</organism>
<dbReference type="EMBL" id="AWVP01000029">
    <property type="protein sequence ID" value="ERK59454.1"/>
    <property type="molecule type" value="Genomic_DNA"/>
</dbReference>
<dbReference type="PANTHER" id="PTHR43673">
    <property type="entry name" value="NAD(P)H NITROREDUCTASE YDGI-RELATED"/>
    <property type="match status" value="1"/>
</dbReference>
<dbReference type="Proteomes" id="UP000016637">
    <property type="component" value="Unassembled WGS sequence"/>
</dbReference>
<dbReference type="eggNOG" id="COG0778">
    <property type="taxonomic scope" value="Bacteria"/>
</dbReference>
<dbReference type="PATRIC" id="fig|1321820.3.peg.531"/>
<reference evidence="4 5" key="1">
    <citation type="submission" date="2013-08" db="EMBL/GenBank/DDBJ databases">
        <authorList>
            <person name="Weinstock G."/>
            <person name="Sodergren E."/>
            <person name="Wylie T."/>
            <person name="Fulton L."/>
            <person name="Fulton R."/>
            <person name="Fronick C."/>
            <person name="O'Laughlin M."/>
            <person name="Godfrey J."/>
            <person name="Miner T."/>
            <person name="Herter B."/>
            <person name="Appelbaum E."/>
            <person name="Cordes M."/>
            <person name="Lek S."/>
            <person name="Wollam A."/>
            <person name="Pepin K.H."/>
            <person name="Palsikar V.B."/>
            <person name="Mitreva M."/>
            <person name="Wilson R.K."/>
        </authorList>
    </citation>
    <scope>NUCLEOTIDE SEQUENCE [LARGE SCALE GENOMIC DNA]</scope>
    <source>
        <strain evidence="4 5">ATCC 700627</strain>
    </source>
</reference>
<dbReference type="RefSeq" id="WP_021752985.1">
    <property type="nucleotide sequence ID" value="NZ_KI271836.1"/>
</dbReference>
<dbReference type="Pfam" id="PF00881">
    <property type="entry name" value="Nitroreductase"/>
    <property type="match status" value="1"/>
</dbReference>
<name>U2QTC7_9BACL</name>
<proteinExistence type="inferred from homology"/>
<evidence type="ECO:0000256" key="1">
    <source>
        <dbReference type="ARBA" id="ARBA00007118"/>
    </source>
</evidence>
<dbReference type="AlphaFoldDB" id="U2QTC7"/>
<protein>
    <submittedName>
        <fullName evidence="4">Nitroreductase family protein</fullName>
    </submittedName>
</protein>
<comment type="similarity">
    <text evidence="1">Belongs to the nitroreductase family.</text>
</comment>
<comment type="caution">
    <text evidence="4">The sequence shown here is derived from an EMBL/GenBank/DDBJ whole genome shotgun (WGS) entry which is preliminary data.</text>
</comment>
<dbReference type="InterPro" id="IPR000415">
    <property type="entry name" value="Nitroreductase-like"/>
</dbReference>
<sequence>MKDFFEIIKSRRSVKYYKNEVKIPREEIVEMLNMANTAPSFCNFQPWRYIVVDTTEGKEKLAKANYNKAQNETSSAMIILLGDLNYFDNFHMIYGSAVDKGYLPQEIKDGLYNDMEGLVNSLNEETKREIVYYDCGLWSMQFANIARAKGYDTNILAGFNKEKIVELFEVKEDFVPVMLISLGEKEKDGHKTTRMNAESLVSFE</sequence>
<dbReference type="GO" id="GO:0016491">
    <property type="term" value="F:oxidoreductase activity"/>
    <property type="evidence" value="ECO:0007669"/>
    <property type="project" value="UniProtKB-KW"/>
</dbReference>
<dbReference type="SUPFAM" id="SSF55469">
    <property type="entry name" value="FMN-dependent nitroreductase-like"/>
    <property type="match status" value="1"/>
</dbReference>
<feature type="domain" description="Nitroreductase" evidence="3">
    <location>
        <begin position="8"/>
        <end position="183"/>
    </location>
</feature>
<dbReference type="PANTHER" id="PTHR43673:SF10">
    <property type="entry name" value="NADH DEHYDROGENASE_NAD(P)H NITROREDUCTASE XCC3605-RELATED"/>
    <property type="match status" value="1"/>
</dbReference>
<dbReference type="Gene3D" id="3.40.109.10">
    <property type="entry name" value="NADH Oxidase"/>
    <property type="match status" value="1"/>
</dbReference>
<evidence type="ECO:0000313" key="5">
    <source>
        <dbReference type="Proteomes" id="UP000016637"/>
    </source>
</evidence>
<evidence type="ECO:0000313" key="4">
    <source>
        <dbReference type="EMBL" id="ERK59454.1"/>
    </source>
</evidence>